<name>A0ABQ3P158_9ACTN</name>
<dbReference type="InterPro" id="IPR013517">
    <property type="entry name" value="FG-GAP"/>
</dbReference>
<dbReference type="EMBL" id="BNDW01000004">
    <property type="protein sequence ID" value="GHI18754.1"/>
    <property type="molecule type" value="Genomic_DNA"/>
</dbReference>
<evidence type="ECO:0000313" key="3">
    <source>
        <dbReference type="EMBL" id="GHI18754.1"/>
    </source>
</evidence>
<dbReference type="PANTHER" id="PTHR46580:SF4">
    <property type="entry name" value="ATP_GTP-BINDING PROTEIN"/>
    <property type="match status" value="1"/>
</dbReference>
<dbReference type="RefSeq" id="WP_190223497.1">
    <property type="nucleotide sequence ID" value="NZ_BNBS01000035.1"/>
</dbReference>
<keyword evidence="4" id="KW-1185">Reference proteome</keyword>
<gene>
    <name evidence="3" type="ORF">Shyd_01250</name>
</gene>
<organism evidence="3 4">
    <name type="scientific">Streptomyces hydrogenans</name>
    <dbReference type="NCBI Taxonomy" id="1873719"/>
    <lineage>
        <taxon>Bacteria</taxon>
        <taxon>Bacillati</taxon>
        <taxon>Actinomycetota</taxon>
        <taxon>Actinomycetes</taxon>
        <taxon>Kitasatosporales</taxon>
        <taxon>Streptomycetaceae</taxon>
        <taxon>Streptomyces</taxon>
    </lineage>
</organism>
<evidence type="ECO:0000256" key="1">
    <source>
        <dbReference type="ARBA" id="ARBA00022729"/>
    </source>
</evidence>
<evidence type="ECO:0000313" key="4">
    <source>
        <dbReference type="Proteomes" id="UP001052739"/>
    </source>
</evidence>
<accession>A0ABQ3P158</accession>
<comment type="caution">
    <text evidence="3">The sequence shown here is derived from an EMBL/GenBank/DDBJ whole genome shotgun (WGS) entry which is preliminary data.</text>
</comment>
<sequence length="745" mass="78031">MNQRHSPRRLATLVLALSAVTAVTGTLVTAVPAAGSTGAGARPAAADAATLPVDAEVVGSGATGYLTTREDAAGKPVLEWRTFADGAVTVLPGATVGYDSRSDHAVVSGPDGVTVRDMRPGATWSATYDLAEEFRPGSRMAGAVGSHLFVNVPTDSGFWDLYELYETPGGEVRKTRLTSRPRGLGSTVAAASGDKALILGLNQVTENLRPVAHWRAVATLGGGAVVDGEGAHDLGGTGTWPSPVTGALTPAYQAWTWSEAGGTGIVVASADGERRLPPWVSGPPYLAGIVGDTVLYGPVRTVESSPDDEFPLYGRDLRDEESAPYRLLGEFTSVAHAPDGSLLVRGRSAEHDGLFRISAGAGRPVASLVADTGRDVALRIVASHVPAVVDMQKRNGPYRMDWVLNQAWAYVEVTLTHTATGATLRTYATRTGYADSDPYVFDWDGLLDGAAAPNGAYRWEVTARSSDGIAAPATASGSFTVRRDRNPHDFNDNGSTDLLARDASGVLWRDDLLDWPLNGRFAAARRTKVGAGWNTYKQIEAVGNIAGAAHGDLVGVDGAGLLWHYLGKGDGTFTARRKVGGGWQVYDKITGGSDLNGDGRPDLVAADRSGGLWFYKGTGDAARPFAARVRVGGGWQVYDQLTAVGNIAGTAPGDLVARDKDGVLWLYQGNGRGGFAGRVRVGGGWQAFSHLVGAGDISNDGRPDLIAYGRNGTALYEATGSVTQPFWPSAVELYPGEGGTFDPVL</sequence>
<dbReference type="SUPFAM" id="SSF69318">
    <property type="entry name" value="Integrin alpha N-terminal domain"/>
    <property type="match status" value="1"/>
</dbReference>
<keyword evidence="1 2" id="KW-0732">Signal</keyword>
<dbReference type="InterPro" id="IPR028994">
    <property type="entry name" value="Integrin_alpha_N"/>
</dbReference>
<feature type="signal peptide" evidence="2">
    <location>
        <begin position="1"/>
        <end position="24"/>
    </location>
</feature>
<evidence type="ECO:0008006" key="5">
    <source>
        <dbReference type="Google" id="ProtNLM"/>
    </source>
</evidence>
<protein>
    <recommendedName>
        <fullName evidence="5">VCBS repeat-containing protein</fullName>
    </recommendedName>
</protein>
<dbReference type="Gene3D" id="2.20.25.650">
    <property type="entry name" value="Tachylectin-2-like"/>
    <property type="match status" value="1"/>
</dbReference>
<evidence type="ECO:0000256" key="2">
    <source>
        <dbReference type="SAM" id="SignalP"/>
    </source>
</evidence>
<dbReference type="Proteomes" id="UP001052739">
    <property type="component" value="Unassembled WGS sequence"/>
</dbReference>
<feature type="chain" id="PRO_5046737994" description="VCBS repeat-containing protein" evidence="2">
    <location>
        <begin position="25"/>
        <end position="745"/>
    </location>
</feature>
<dbReference type="PANTHER" id="PTHR46580">
    <property type="entry name" value="SENSOR KINASE-RELATED"/>
    <property type="match status" value="1"/>
</dbReference>
<dbReference type="Pfam" id="PF13517">
    <property type="entry name" value="FG-GAP_3"/>
    <property type="match status" value="1"/>
</dbReference>
<proteinExistence type="predicted"/>
<reference evidence="3" key="1">
    <citation type="submission" date="2024-05" db="EMBL/GenBank/DDBJ databases">
        <title>Whole genome shotgun sequence of Streptomyces hydrogenans NBRC 13475.</title>
        <authorList>
            <person name="Komaki H."/>
            <person name="Tamura T."/>
        </authorList>
    </citation>
    <scope>NUCLEOTIDE SEQUENCE</scope>
    <source>
        <strain evidence="3">NBRC 13475</strain>
    </source>
</reference>